<evidence type="ECO:0000313" key="1">
    <source>
        <dbReference type="EMBL" id="BDG73842.1"/>
    </source>
</evidence>
<accession>A0ABM7Y765</accession>
<dbReference type="CDD" id="cd07909">
    <property type="entry name" value="YciF"/>
    <property type="match status" value="1"/>
</dbReference>
<dbReference type="InterPro" id="IPR009078">
    <property type="entry name" value="Ferritin-like_SF"/>
</dbReference>
<reference evidence="1 2" key="1">
    <citation type="journal article" date="2016" name="Microbes Environ.">
        <title>Phylogenetically diverse aerobic anoxygenic phototrophic bacteria isolated from epilithic biofilms in Tama river, Japan.</title>
        <authorList>
            <person name="Hirose S."/>
            <person name="Matsuura K."/>
            <person name="Haruta S."/>
        </authorList>
    </citation>
    <scope>NUCLEOTIDE SEQUENCE [LARGE SCALE GENOMIC DNA]</scope>
    <source>
        <strain evidence="1 2">S08</strain>
    </source>
</reference>
<evidence type="ECO:0000313" key="2">
    <source>
        <dbReference type="Proteomes" id="UP000831327"/>
    </source>
</evidence>
<gene>
    <name evidence="1" type="ORF">Rmf_37710</name>
</gene>
<dbReference type="InterPro" id="IPR012347">
    <property type="entry name" value="Ferritin-like"/>
</dbReference>
<dbReference type="Gene3D" id="1.20.1260.10">
    <property type="match status" value="1"/>
</dbReference>
<dbReference type="InterPro" id="IPR047114">
    <property type="entry name" value="YciF"/>
</dbReference>
<dbReference type="PANTHER" id="PTHR30565:SF9">
    <property type="entry name" value="PROTEIN YCIF"/>
    <property type="match status" value="1"/>
</dbReference>
<keyword evidence="2" id="KW-1185">Reference proteome</keyword>
<dbReference type="EMBL" id="AP025637">
    <property type="protein sequence ID" value="BDG73842.1"/>
    <property type="molecule type" value="Genomic_DNA"/>
</dbReference>
<dbReference type="Pfam" id="PF05974">
    <property type="entry name" value="DUF892"/>
    <property type="match status" value="1"/>
</dbReference>
<dbReference type="SUPFAM" id="SSF47240">
    <property type="entry name" value="Ferritin-like"/>
    <property type="match status" value="1"/>
</dbReference>
<organism evidence="1 2">
    <name type="scientific">Roseomonas fluvialis</name>
    <dbReference type="NCBI Taxonomy" id="1750527"/>
    <lineage>
        <taxon>Bacteria</taxon>
        <taxon>Pseudomonadati</taxon>
        <taxon>Pseudomonadota</taxon>
        <taxon>Alphaproteobacteria</taxon>
        <taxon>Acetobacterales</taxon>
        <taxon>Roseomonadaceae</taxon>
        <taxon>Roseomonas</taxon>
    </lineage>
</organism>
<dbReference type="InterPro" id="IPR010287">
    <property type="entry name" value="DUF892_YciF-like"/>
</dbReference>
<dbReference type="Proteomes" id="UP000831327">
    <property type="component" value="Chromosome"/>
</dbReference>
<protein>
    <submittedName>
        <fullName evidence="1">YciE/YciF family protein</fullName>
    </submittedName>
</protein>
<dbReference type="RefSeq" id="WP_244408049.1">
    <property type="nucleotide sequence ID" value="NZ_AP025637.1"/>
</dbReference>
<sequence>MARMKTLDDLFLHTLKDIYYAERQILKALPKMAKAAESETLRAGLMAHREETQGQIERLQQVFEALGKRAQGVTCEAINGLIEECEELIDDAPEPGSVRDAGLIACGQAVEHYEMARYGALIAWARAAGKSDIVALLDANLAEEKAADSTLTKASREINAAAMKQAA</sequence>
<proteinExistence type="predicted"/>
<name>A0ABM7Y765_9PROT</name>
<dbReference type="PANTHER" id="PTHR30565">
    <property type="entry name" value="PROTEIN YCIF"/>
    <property type="match status" value="1"/>
</dbReference>